<dbReference type="PANTHER" id="PTHR33116:SF86">
    <property type="entry name" value="REVERSE TRANSCRIPTASE DOMAIN-CONTAINING PROTEIN"/>
    <property type="match status" value="1"/>
</dbReference>
<dbReference type="InterPro" id="IPR002156">
    <property type="entry name" value="RNaseH_domain"/>
</dbReference>
<feature type="domain" description="Reverse transcriptase zinc-binding" evidence="2">
    <location>
        <begin position="314"/>
        <end position="398"/>
    </location>
</feature>
<reference evidence="4" key="1">
    <citation type="journal article" date="2017" name="Front. Plant Sci.">
        <title>Climate Clever Clovers: New Paradigm to Reduce the Environmental Footprint of Ruminants by Breeding Low Methanogenic Forages Utilizing Haplotype Variation.</title>
        <authorList>
            <person name="Kaur P."/>
            <person name="Appels R."/>
            <person name="Bayer P.E."/>
            <person name="Keeble-Gagnere G."/>
            <person name="Wang J."/>
            <person name="Hirakawa H."/>
            <person name="Shirasawa K."/>
            <person name="Vercoe P."/>
            <person name="Stefanova K."/>
            <person name="Durmic Z."/>
            <person name="Nichols P."/>
            <person name="Revell C."/>
            <person name="Isobe S.N."/>
            <person name="Edwards D."/>
            <person name="Erskine W."/>
        </authorList>
    </citation>
    <scope>NUCLEOTIDE SEQUENCE [LARGE SCALE GENOMIC DNA]</scope>
    <source>
        <strain evidence="4">cv. Daliak</strain>
    </source>
</reference>
<evidence type="ECO:0008006" key="5">
    <source>
        <dbReference type="Google" id="ProtNLM"/>
    </source>
</evidence>
<dbReference type="OrthoDB" id="1416715at2759"/>
<dbReference type="InterPro" id="IPR012337">
    <property type="entry name" value="RNaseH-like_sf"/>
</dbReference>
<dbReference type="EMBL" id="DF973283">
    <property type="protein sequence ID" value="GAU24016.1"/>
    <property type="molecule type" value="Genomic_DNA"/>
</dbReference>
<dbReference type="GO" id="GO:0004523">
    <property type="term" value="F:RNA-DNA hybrid ribonuclease activity"/>
    <property type="evidence" value="ECO:0007669"/>
    <property type="project" value="InterPro"/>
</dbReference>
<dbReference type="SUPFAM" id="SSF53098">
    <property type="entry name" value="Ribonuclease H-like"/>
    <property type="match status" value="1"/>
</dbReference>
<dbReference type="Gene3D" id="3.30.420.10">
    <property type="entry name" value="Ribonuclease H-like superfamily/Ribonuclease H"/>
    <property type="match status" value="1"/>
</dbReference>
<name>A0A2Z6LY28_TRISU</name>
<dbReference type="CDD" id="cd06222">
    <property type="entry name" value="RNase_H_like"/>
    <property type="match status" value="1"/>
</dbReference>
<dbReference type="InterPro" id="IPR044730">
    <property type="entry name" value="RNase_H-like_dom_plant"/>
</dbReference>
<protein>
    <recommendedName>
        <fullName evidence="5">RNase H type-1 domain-containing protein</fullName>
    </recommendedName>
</protein>
<evidence type="ECO:0000259" key="1">
    <source>
        <dbReference type="Pfam" id="PF13456"/>
    </source>
</evidence>
<feature type="domain" description="RNase H type-1" evidence="1">
    <location>
        <begin position="512"/>
        <end position="634"/>
    </location>
</feature>
<evidence type="ECO:0000313" key="3">
    <source>
        <dbReference type="EMBL" id="GAU24016.1"/>
    </source>
</evidence>
<gene>
    <name evidence="3" type="ORF">TSUD_328180</name>
</gene>
<evidence type="ECO:0000313" key="4">
    <source>
        <dbReference type="Proteomes" id="UP000242715"/>
    </source>
</evidence>
<dbReference type="PANTHER" id="PTHR33116">
    <property type="entry name" value="REVERSE TRANSCRIPTASE ZINC-BINDING DOMAIN-CONTAINING PROTEIN-RELATED-RELATED"/>
    <property type="match status" value="1"/>
</dbReference>
<dbReference type="InterPro" id="IPR036397">
    <property type="entry name" value="RNaseH_sf"/>
</dbReference>
<organism evidence="3 4">
    <name type="scientific">Trifolium subterraneum</name>
    <name type="common">Subterranean clover</name>
    <dbReference type="NCBI Taxonomy" id="3900"/>
    <lineage>
        <taxon>Eukaryota</taxon>
        <taxon>Viridiplantae</taxon>
        <taxon>Streptophyta</taxon>
        <taxon>Embryophyta</taxon>
        <taxon>Tracheophyta</taxon>
        <taxon>Spermatophyta</taxon>
        <taxon>Magnoliopsida</taxon>
        <taxon>eudicotyledons</taxon>
        <taxon>Gunneridae</taxon>
        <taxon>Pentapetalae</taxon>
        <taxon>rosids</taxon>
        <taxon>fabids</taxon>
        <taxon>Fabales</taxon>
        <taxon>Fabaceae</taxon>
        <taxon>Papilionoideae</taxon>
        <taxon>50 kb inversion clade</taxon>
        <taxon>NPAAA clade</taxon>
        <taxon>Hologalegina</taxon>
        <taxon>IRL clade</taxon>
        <taxon>Trifolieae</taxon>
        <taxon>Trifolium</taxon>
    </lineage>
</organism>
<dbReference type="GO" id="GO:0003676">
    <property type="term" value="F:nucleic acid binding"/>
    <property type="evidence" value="ECO:0007669"/>
    <property type="project" value="InterPro"/>
</dbReference>
<dbReference type="InterPro" id="IPR026960">
    <property type="entry name" value="RVT-Znf"/>
</dbReference>
<dbReference type="AlphaFoldDB" id="A0A2Z6LY28"/>
<dbReference type="Proteomes" id="UP000242715">
    <property type="component" value="Unassembled WGS sequence"/>
</dbReference>
<evidence type="ECO:0000259" key="2">
    <source>
        <dbReference type="Pfam" id="PF13966"/>
    </source>
</evidence>
<sequence length="659" mass="75595">MSILKTYEEASGQEINFTKSEVFFSRNLSIAAQEDLSKIMGVRHVLGTGTYLGPPSMIGRKKKEVFAYLKDRIWKRINSWRGRALSRAGKEIMIKSVLQAIPSYVMSVYLLPESTIKEIERMMNSFWWGGGANNKGIQWLSWDKMTSPKALGGLGFRDLHSFNLEMIAKQGWNIMTKPDTLVAKLYKARYFPNSSFFDSQIGHNPSYAWRGIWKARKILMNGCRWSIGNGANIKVMSEPWLRDKEEAWIPSPQAHSVYDITVKDLMNTHEKTWNKEKIESLFPLHVAIRIINTPLCDMIVEDKLIWIDNVHGHYSVKSGYNLMLNVTGRVSVSIQQGVWKRLWQIHAPPKTKHLLWRICKDCLPTRTRLQEKHVPCQLSCPVCDQGYENDWHALFDCYDSIQAARAAGLEHVIQPRIQQYNNAGDVIRHICATEDNQVAGQFAMLIWVIWNNRNNSLWNDSKEPGRSLGIKARLLWEEWNSVHQLQQQQQTTSQQQHIQSWQKPPVDWYTCNVDAGFNRNSNKTSFGWCVHDHLGEFVVAGTGWREGNHSIVEGESLALLEALKEMESRGISHVNFETDSMSVVNAIRHLRGGYSEFSAIISNIKNVLLLHPNFAVKFIKRQVNMVAHMLARAASSWSSRCIFETSPLCITSLLYNEMN</sequence>
<keyword evidence="4" id="KW-1185">Reference proteome</keyword>
<dbReference type="Pfam" id="PF13966">
    <property type="entry name" value="zf-RVT"/>
    <property type="match status" value="1"/>
</dbReference>
<dbReference type="Pfam" id="PF13456">
    <property type="entry name" value="RVT_3"/>
    <property type="match status" value="1"/>
</dbReference>
<accession>A0A2Z6LY28</accession>
<proteinExistence type="predicted"/>